<gene>
    <name evidence="3" type="ORF">B0H50_10131</name>
</gene>
<organism evidence="3 4">
    <name type="scientific">Hallerella porci</name>
    <dbReference type="NCBI Taxonomy" id="1945871"/>
    <lineage>
        <taxon>Bacteria</taxon>
        <taxon>Pseudomonadati</taxon>
        <taxon>Fibrobacterota</taxon>
        <taxon>Fibrobacteria</taxon>
        <taxon>Fibrobacterales</taxon>
        <taxon>Fibrobacteraceae</taxon>
        <taxon>Hallerella</taxon>
    </lineage>
</organism>
<feature type="signal peptide" evidence="2">
    <location>
        <begin position="1"/>
        <end position="20"/>
    </location>
</feature>
<evidence type="ECO:0008006" key="5">
    <source>
        <dbReference type="Google" id="ProtNLM"/>
    </source>
</evidence>
<reference evidence="3 4" key="1">
    <citation type="submission" date="2018-05" db="EMBL/GenBank/DDBJ databases">
        <title>Animal gut microbial communities from fecal samples from Wisconsin, USA.</title>
        <authorList>
            <person name="Neumann A."/>
        </authorList>
    </citation>
    <scope>NUCLEOTIDE SEQUENCE [LARGE SCALE GENOMIC DNA]</scope>
    <source>
        <strain evidence="3 4">UWS4</strain>
    </source>
</reference>
<evidence type="ECO:0000256" key="2">
    <source>
        <dbReference type="SAM" id="SignalP"/>
    </source>
</evidence>
<feature type="chain" id="PRO_5045225831" description="DUF4398 domain-containing protein" evidence="2">
    <location>
        <begin position="21"/>
        <end position="148"/>
    </location>
</feature>
<protein>
    <recommendedName>
        <fullName evidence="5">DUF4398 domain-containing protein</fullName>
    </recommendedName>
</protein>
<dbReference type="PROSITE" id="PS51257">
    <property type="entry name" value="PROKAR_LIPOPROTEIN"/>
    <property type="match status" value="1"/>
</dbReference>
<accession>A0ABX5LU88</accession>
<dbReference type="Proteomes" id="UP000245523">
    <property type="component" value="Unassembled WGS sequence"/>
</dbReference>
<dbReference type="EMBL" id="QGHD01000001">
    <property type="protein sequence ID" value="PWL04020.1"/>
    <property type="molecule type" value="Genomic_DNA"/>
</dbReference>
<keyword evidence="4" id="KW-1185">Reference proteome</keyword>
<sequence>MRTKILLGGLFLLAVGCASNKEMLNTSIAEAEGMQNAAAVEKIKSPATVQGEKSLLQAKQFAEEGKIDVAMDAAEKSRLQYRVAFAEKEAKDAALADETAARELLGDEEQQKLYQSILENETKGKESAAKLSETAESANAENQTEEAK</sequence>
<name>A0ABX5LU88_9BACT</name>
<evidence type="ECO:0000313" key="3">
    <source>
        <dbReference type="EMBL" id="PWL04020.1"/>
    </source>
</evidence>
<evidence type="ECO:0000313" key="4">
    <source>
        <dbReference type="Proteomes" id="UP000245523"/>
    </source>
</evidence>
<keyword evidence="2" id="KW-0732">Signal</keyword>
<dbReference type="RefSeq" id="WP_146129159.1">
    <property type="nucleotide sequence ID" value="NZ_QGHD01000001.1"/>
</dbReference>
<comment type="caution">
    <text evidence="3">The sequence shown here is derived from an EMBL/GenBank/DDBJ whole genome shotgun (WGS) entry which is preliminary data.</text>
</comment>
<proteinExistence type="predicted"/>
<feature type="region of interest" description="Disordered" evidence="1">
    <location>
        <begin position="119"/>
        <end position="148"/>
    </location>
</feature>
<evidence type="ECO:0000256" key="1">
    <source>
        <dbReference type="SAM" id="MobiDB-lite"/>
    </source>
</evidence>